<feature type="domain" description="DUF418" evidence="2">
    <location>
        <begin position="218"/>
        <end position="383"/>
    </location>
</feature>
<feature type="transmembrane region" description="Helical" evidence="1">
    <location>
        <begin position="22"/>
        <end position="41"/>
    </location>
</feature>
<dbReference type="PANTHER" id="PTHR30590:SF2">
    <property type="entry name" value="INNER MEMBRANE PROTEIN"/>
    <property type="match status" value="1"/>
</dbReference>
<dbReference type="InterPro" id="IPR052529">
    <property type="entry name" value="Bact_Transport_Assoc"/>
</dbReference>
<name>A0A7Z0EKE3_9ACTN</name>
<sequence>MTHDVGSTKAAPSPARSLAPDLARGFMLLFIALANAQFFLIGPDPVRTVADQAVALVQSTLVNGRAIALFALVFGYGMVRILERVRAQGGGWVHARVLLRRRGWVLLAIGFAHAALFLPVDIVGTYGLAVLVFVGLLRAGDRTLLWTAGLVAAFSAALDTALVVLLTSGGGDASISAPSLSQEVFRLAVLERVQEWLLYTPVTLLLVALPMILLGVWAGRRRLLEEPGRHRALLVRTAVIGLGAAVAVGLPDALAGAHLVPEASPLTAALLAVAHDLAGWPGGLGWAAVLALVAWRWQERRGPVVRAVAAVGERSLTCYLAQSVVFTLVFAPYAGGLGATLGATGAAAVAVATWSCTVVLAEALRRTGRRGPAEVLLRRLTYARTRHSPAP</sequence>
<evidence type="ECO:0000259" key="2">
    <source>
        <dbReference type="Pfam" id="PF04235"/>
    </source>
</evidence>
<dbReference type="Proteomes" id="UP000572051">
    <property type="component" value="Unassembled WGS sequence"/>
</dbReference>
<keyword evidence="4" id="KW-1185">Reference proteome</keyword>
<dbReference type="PANTHER" id="PTHR30590">
    <property type="entry name" value="INNER MEMBRANE PROTEIN"/>
    <property type="match status" value="1"/>
</dbReference>
<protein>
    <submittedName>
        <fullName evidence="3">Putative membrane protein YeiB</fullName>
    </submittedName>
</protein>
<keyword evidence="1" id="KW-1133">Transmembrane helix</keyword>
<feature type="transmembrane region" description="Helical" evidence="1">
    <location>
        <begin position="316"/>
        <end position="335"/>
    </location>
</feature>
<dbReference type="AlphaFoldDB" id="A0A7Z0EKE3"/>
<feature type="transmembrane region" description="Helical" evidence="1">
    <location>
        <begin position="341"/>
        <end position="361"/>
    </location>
</feature>
<evidence type="ECO:0000256" key="1">
    <source>
        <dbReference type="SAM" id="Phobius"/>
    </source>
</evidence>
<feature type="transmembrane region" description="Helical" evidence="1">
    <location>
        <begin position="277"/>
        <end position="295"/>
    </location>
</feature>
<feature type="transmembrane region" description="Helical" evidence="1">
    <location>
        <begin position="196"/>
        <end position="217"/>
    </location>
</feature>
<reference evidence="3 4" key="1">
    <citation type="submission" date="2020-07" db="EMBL/GenBank/DDBJ databases">
        <title>Sequencing the genomes of 1000 actinobacteria strains.</title>
        <authorList>
            <person name="Klenk H.-P."/>
        </authorList>
    </citation>
    <scope>NUCLEOTIDE SEQUENCE [LARGE SCALE GENOMIC DNA]</scope>
    <source>
        <strain evidence="3 4">DSM 44442</strain>
    </source>
</reference>
<feature type="transmembrane region" description="Helical" evidence="1">
    <location>
        <begin position="53"/>
        <end position="76"/>
    </location>
</feature>
<feature type="transmembrane region" description="Helical" evidence="1">
    <location>
        <begin position="104"/>
        <end position="137"/>
    </location>
</feature>
<keyword evidence="1" id="KW-0472">Membrane</keyword>
<organism evidence="3 4">
    <name type="scientific">Nocardiopsis aegyptia</name>
    <dbReference type="NCBI Taxonomy" id="220378"/>
    <lineage>
        <taxon>Bacteria</taxon>
        <taxon>Bacillati</taxon>
        <taxon>Actinomycetota</taxon>
        <taxon>Actinomycetes</taxon>
        <taxon>Streptosporangiales</taxon>
        <taxon>Nocardiopsidaceae</taxon>
        <taxon>Nocardiopsis</taxon>
    </lineage>
</organism>
<dbReference type="Pfam" id="PF04235">
    <property type="entry name" value="DUF418"/>
    <property type="match status" value="1"/>
</dbReference>
<evidence type="ECO:0000313" key="4">
    <source>
        <dbReference type="Proteomes" id="UP000572051"/>
    </source>
</evidence>
<dbReference type="RefSeq" id="WP_312889160.1">
    <property type="nucleotide sequence ID" value="NZ_JACCFS010000001.1"/>
</dbReference>
<feature type="transmembrane region" description="Helical" evidence="1">
    <location>
        <begin position="238"/>
        <end position="257"/>
    </location>
</feature>
<proteinExistence type="predicted"/>
<dbReference type="InterPro" id="IPR007349">
    <property type="entry name" value="DUF418"/>
</dbReference>
<dbReference type="EMBL" id="JACCFS010000001">
    <property type="protein sequence ID" value="NYJ33712.1"/>
    <property type="molecule type" value="Genomic_DNA"/>
</dbReference>
<comment type="caution">
    <text evidence="3">The sequence shown here is derived from an EMBL/GenBank/DDBJ whole genome shotgun (WGS) entry which is preliminary data.</text>
</comment>
<evidence type="ECO:0000313" key="3">
    <source>
        <dbReference type="EMBL" id="NYJ33712.1"/>
    </source>
</evidence>
<gene>
    <name evidence="3" type="ORF">HNR10_001593</name>
</gene>
<feature type="transmembrane region" description="Helical" evidence="1">
    <location>
        <begin position="144"/>
        <end position="166"/>
    </location>
</feature>
<keyword evidence="1" id="KW-0812">Transmembrane</keyword>
<accession>A0A7Z0EKE3</accession>